<sequence>MKRFNPGRLLLGLTCLLIALWLMAPTLVVVPMSFAEKKSLAFPPSGYSLKWYANFFTNPQWFDSFITSLKLALIVSLVATVFGTMAAIGLDRMKSRFSGLIRALLITPMVVPGVVLAVGIYAVYLNTSLVGTWTGYIFAHTLLAVPFVLIAVGANLAVFDQRLETAAASLGASKLTTFFTVTLPLILPGILSGALFAFVTSFDEVIVSLFITSPQLKTLPVQIFSSMTRDADPTVAAVGSLIFLTTTVVIGLALIFGTRKGRKA</sequence>
<evidence type="ECO:0000313" key="11">
    <source>
        <dbReference type="Proteomes" id="UP001198571"/>
    </source>
</evidence>
<evidence type="ECO:0000256" key="1">
    <source>
        <dbReference type="ARBA" id="ARBA00004429"/>
    </source>
</evidence>
<evidence type="ECO:0000256" key="2">
    <source>
        <dbReference type="ARBA" id="ARBA00022448"/>
    </source>
</evidence>
<evidence type="ECO:0000256" key="6">
    <source>
        <dbReference type="ARBA" id="ARBA00022989"/>
    </source>
</evidence>
<dbReference type="EMBL" id="JACDXX010000007">
    <property type="protein sequence ID" value="MCB5410165.1"/>
    <property type="molecule type" value="Genomic_DNA"/>
</dbReference>
<feature type="transmembrane region" description="Helical" evidence="8">
    <location>
        <begin position="100"/>
        <end position="124"/>
    </location>
</feature>
<comment type="caution">
    <text evidence="10">The sequence shown here is derived from an EMBL/GenBank/DDBJ whole genome shotgun (WGS) entry which is preliminary data.</text>
</comment>
<dbReference type="PANTHER" id="PTHR43357">
    <property type="entry name" value="INNER MEMBRANE ABC TRANSPORTER PERMEASE PROTEIN YDCV"/>
    <property type="match status" value="1"/>
</dbReference>
<evidence type="ECO:0000256" key="3">
    <source>
        <dbReference type="ARBA" id="ARBA00022475"/>
    </source>
</evidence>
<evidence type="ECO:0000256" key="7">
    <source>
        <dbReference type="ARBA" id="ARBA00023136"/>
    </source>
</evidence>
<evidence type="ECO:0000256" key="8">
    <source>
        <dbReference type="RuleBase" id="RU363032"/>
    </source>
</evidence>
<comment type="similarity">
    <text evidence="8">Belongs to the binding-protein-dependent transport system permease family.</text>
</comment>
<keyword evidence="4" id="KW-0997">Cell inner membrane</keyword>
<dbReference type="Pfam" id="PF00528">
    <property type="entry name" value="BPD_transp_1"/>
    <property type="match status" value="1"/>
</dbReference>
<evidence type="ECO:0000259" key="9">
    <source>
        <dbReference type="PROSITE" id="PS50928"/>
    </source>
</evidence>
<keyword evidence="5 8" id="KW-0812">Transmembrane</keyword>
<keyword evidence="11" id="KW-1185">Reference proteome</keyword>
<name>A0ABS8CMV1_9RHOB</name>
<proteinExistence type="inferred from homology"/>
<organism evidence="10 11">
    <name type="scientific">Pseudogemmobacter faecipullorum</name>
    <dbReference type="NCBI Taxonomy" id="2755041"/>
    <lineage>
        <taxon>Bacteria</taxon>
        <taxon>Pseudomonadati</taxon>
        <taxon>Pseudomonadota</taxon>
        <taxon>Alphaproteobacteria</taxon>
        <taxon>Rhodobacterales</taxon>
        <taxon>Paracoccaceae</taxon>
        <taxon>Pseudogemmobacter</taxon>
    </lineage>
</organism>
<dbReference type="PROSITE" id="PS50928">
    <property type="entry name" value="ABC_TM1"/>
    <property type="match status" value="1"/>
</dbReference>
<gene>
    <name evidence="10" type="ORF">H0485_09145</name>
</gene>
<feature type="transmembrane region" description="Helical" evidence="8">
    <location>
        <begin position="178"/>
        <end position="199"/>
    </location>
</feature>
<dbReference type="RefSeq" id="WP_226935071.1">
    <property type="nucleotide sequence ID" value="NZ_JACDXX010000007.1"/>
</dbReference>
<dbReference type="CDD" id="cd06261">
    <property type="entry name" value="TM_PBP2"/>
    <property type="match status" value="1"/>
</dbReference>
<keyword evidence="6 8" id="KW-1133">Transmembrane helix</keyword>
<accession>A0ABS8CMV1</accession>
<dbReference type="Proteomes" id="UP001198571">
    <property type="component" value="Unassembled WGS sequence"/>
</dbReference>
<feature type="transmembrane region" description="Helical" evidence="8">
    <location>
        <begin position="65"/>
        <end position="88"/>
    </location>
</feature>
<reference evidence="10 11" key="1">
    <citation type="submission" date="2020-07" db="EMBL/GenBank/DDBJ databases">
        <title>Pseudogemmobacter sp. nov., isolated from poultry manure in Taiwan.</title>
        <authorList>
            <person name="Lin S.-Y."/>
            <person name="Tang Y.-S."/>
            <person name="Young C.-C."/>
        </authorList>
    </citation>
    <scope>NUCLEOTIDE SEQUENCE [LARGE SCALE GENOMIC DNA]</scope>
    <source>
        <strain evidence="10 11">CC-YST710</strain>
    </source>
</reference>
<comment type="subcellular location">
    <subcellularLocation>
        <location evidence="1">Cell inner membrane</location>
        <topology evidence="1">Multi-pass membrane protein</topology>
    </subcellularLocation>
    <subcellularLocation>
        <location evidence="8">Cell membrane</location>
        <topology evidence="8">Multi-pass membrane protein</topology>
    </subcellularLocation>
</comment>
<feature type="domain" description="ABC transmembrane type-1" evidence="9">
    <location>
        <begin position="65"/>
        <end position="254"/>
    </location>
</feature>
<evidence type="ECO:0000256" key="4">
    <source>
        <dbReference type="ARBA" id="ARBA00022519"/>
    </source>
</evidence>
<dbReference type="InterPro" id="IPR035906">
    <property type="entry name" value="MetI-like_sf"/>
</dbReference>
<keyword evidence="7 8" id="KW-0472">Membrane</keyword>
<dbReference type="SUPFAM" id="SSF161098">
    <property type="entry name" value="MetI-like"/>
    <property type="match status" value="1"/>
</dbReference>
<dbReference type="PANTHER" id="PTHR43357:SF4">
    <property type="entry name" value="INNER MEMBRANE ABC TRANSPORTER PERMEASE PROTEIN YDCV"/>
    <property type="match status" value="1"/>
</dbReference>
<feature type="transmembrane region" description="Helical" evidence="8">
    <location>
        <begin position="235"/>
        <end position="256"/>
    </location>
</feature>
<keyword evidence="2 8" id="KW-0813">Transport</keyword>
<dbReference type="Gene3D" id="1.10.3720.10">
    <property type="entry name" value="MetI-like"/>
    <property type="match status" value="1"/>
</dbReference>
<protein>
    <submittedName>
        <fullName evidence="10">ABC transporter permease</fullName>
    </submittedName>
</protein>
<evidence type="ECO:0000313" key="10">
    <source>
        <dbReference type="EMBL" id="MCB5410165.1"/>
    </source>
</evidence>
<feature type="transmembrane region" description="Helical" evidence="8">
    <location>
        <begin position="136"/>
        <end position="158"/>
    </location>
</feature>
<dbReference type="InterPro" id="IPR000515">
    <property type="entry name" value="MetI-like"/>
</dbReference>
<keyword evidence="3" id="KW-1003">Cell membrane</keyword>
<evidence type="ECO:0000256" key="5">
    <source>
        <dbReference type="ARBA" id="ARBA00022692"/>
    </source>
</evidence>